<comment type="caution">
    <text evidence="1">The sequence shown here is derived from an EMBL/GenBank/DDBJ whole genome shotgun (WGS) entry which is preliminary data.</text>
</comment>
<accession>A0A2K3N9I8</accession>
<dbReference type="Proteomes" id="UP000236291">
    <property type="component" value="Unassembled WGS sequence"/>
</dbReference>
<evidence type="ECO:0000313" key="2">
    <source>
        <dbReference type="Proteomes" id="UP000236291"/>
    </source>
</evidence>
<protein>
    <submittedName>
        <fullName evidence="1">Uncharacterized protein</fullName>
    </submittedName>
</protein>
<name>A0A2K3N9I8_TRIPR</name>
<organism evidence="1 2">
    <name type="scientific">Trifolium pratense</name>
    <name type="common">Red clover</name>
    <dbReference type="NCBI Taxonomy" id="57577"/>
    <lineage>
        <taxon>Eukaryota</taxon>
        <taxon>Viridiplantae</taxon>
        <taxon>Streptophyta</taxon>
        <taxon>Embryophyta</taxon>
        <taxon>Tracheophyta</taxon>
        <taxon>Spermatophyta</taxon>
        <taxon>Magnoliopsida</taxon>
        <taxon>eudicotyledons</taxon>
        <taxon>Gunneridae</taxon>
        <taxon>Pentapetalae</taxon>
        <taxon>rosids</taxon>
        <taxon>fabids</taxon>
        <taxon>Fabales</taxon>
        <taxon>Fabaceae</taxon>
        <taxon>Papilionoideae</taxon>
        <taxon>50 kb inversion clade</taxon>
        <taxon>NPAAA clade</taxon>
        <taxon>Hologalegina</taxon>
        <taxon>IRL clade</taxon>
        <taxon>Trifolieae</taxon>
        <taxon>Trifolium</taxon>
    </lineage>
</organism>
<dbReference type="EMBL" id="ASHM01018022">
    <property type="protein sequence ID" value="PNX99674.1"/>
    <property type="molecule type" value="Genomic_DNA"/>
</dbReference>
<proteinExistence type="predicted"/>
<reference evidence="1 2" key="2">
    <citation type="journal article" date="2017" name="Front. Plant Sci.">
        <title>Gene Classification and Mining of Molecular Markers Useful in Red Clover (Trifolium pratense) Breeding.</title>
        <authorList>
            <person name="Istvanek J."/>
            <person name="Dluhosova J."/>
            <person name="Dluhos P."/>
            <person name="Patkova L."/>
            <person name="Nedelnik J."/>
            <person name="Repkova J."/>
        </authorList>
    </citation>
    <scope>NUCLEOTIDE SEQUENCE [LARGE SCALE GENOMIC DNA]</scope>
    <source>
        <strain evidence="2">cv. Tatra</strain>
        <tissue evidence="1">Young leaves</tissue>
    </source>
</reference>
<reference evidence="1 2" key="1">
    <citation type="journal article" date="2014" name="Am. J. Bot.">
        <title>Genome assembly and annotation for red clover (Trifolium pratense; Fabaceae).</title>
        <authorList>
            <person name="Istvanek J."/>
            <person name="Jaros M."/>
            <person name="Krenek A."/>
            <person name="Repkova J."/>
        </authorList>
    </citation>
    <scope>NUCLEOTIDE SEQUENCE [LARGE SCALE GENOMIC DNA]</scope>
    <source>
        <strain evidence="2">cv. Tatra</strain>
        <tissue evidence="1">Young leaves</tissue>
    </source>
</reference>
<evidence type="ECO:0000313" key="1">
    <source>
        <dbReference type="EMBL" id="PNX99674.1"/>
    </source>
</evidence>
<gene>
    <name evidence="1" type="ORF">L195_g022943</name>
</gene>
<dbReference type="AlphaFoldDB" id="A0A2K3N9I8"/>
<sequence>MTMMLCYLTLNKRLKKRKRSRDWYEGGELLPTQQSRQGNEFGLNLNKGEEDFESQCDDATAYKTKKRASKRVKYNDDVYDSLLTSVNKLCEFYASSVEDMQQLSSCFLHEKRTAERRNRVVSVLQEMEGLSTNDVVRAAILITKDNNLCDCFFTMDTFELRKEFVHFVLSNKGC</sequence>